<evidence type="ECO:0000256" key="3">
    <source>
        <dbReference type="ARBA" id="ARBA00022989"/>
    </source>
</evidence>
<dbReference type="KEGG" id="ccot:CCAX7_64990"/>
<comment type="subcellular location">
    <subcellularLocation>
        <location evidence="1">Cell membrane</location>
        <topology evidence="1">Multi-pass membrane protein</topology>
    </subcellularLocation>
</comment>
<dbReference type="PANTHER" id="PTHR23521">
    <property type="entry name" value="TRANSPORTER MFS SUPERFAMILY"/>
    <property type="match status" value="1"/>
</dbReference>
<protein>
    <submittedName>
        <fullName evidence="5">Uncharacterized protein</fullName>
    </submittedName>
</protein>
<evidence type="ECO:0000256" key="4">
    <source>
        <dbReference type="ARBA" id="ARBA00023136"/>
    </source>
</evidence>
<dbReference type="PANTHER" id="PTHR23521:SF3">
    <property type="entry name" value="MFS TRANSPORTER"/>
    <property type="match status" value="1"/>
</dbReference>
<evidence type="ECO:0000313" key="6">
    <source>
        <dbReference type="Proteomes" id="UP000287394"/>
    </source>
</evidence>
<organism evidence="5 6">
    <name type="scientific">Capsulimonas corticalis</name>
    <dbReference type="NCBI Taxonomy" id="2219043"/>
    <lineage>
        <taxon>Bacteria</taxon>
        <taxon>Bacillati</taxon>
        <taxon>Armatimonadota</taxon>
        <taxon>Armatimonadia</taxon>
        <taxon>Capsulimonadales</taxon>
        <taxon>Capsulimonadaceae</taxon>
        <taxon>Capsulimonas</taxon>
    </lineage>
</organism>
<evidence type="ECO:0000313" key="5">
    <source>
        <dbReference type="EMBL" id="BDI34448.1"/>
    </source>
</evidence>
<dbReference type="InterPro" id="IPR020846">
    <property type="entry name" value="MFS_dom"/>
</dbReference>
<keyword evidence="4" id="KW-0472">Membrane</keyword>
<dbReference type="SUPFAM" id="SSF103473">
    <property type="entry name" value="MFS general substrate transporter"/>
    <property type="match status" value="1"/>
</dbReference>
<dbReference type="Pfam" id="PF07690">
    <property type="entry name" value="MFS_1"/>
    <property type="match status" value="1"/>
</dbReference>
<keyword evidence="3" id="KW-1133">Transmembrane helix</keyword>
<dbReference type="GO" id="GO:0005886">
    <property type="term" value="C:plasma membrane"/>
    <property type="evidence" value="ECO:0007669"/>
    <property type="project" value="UniProtKB-SubCell"/>
</dbReference>
<dbReference type="EMBL" id="AP025739">
    <property type="protein sequence ID" value="BDI34448.1"/>
    <property type="molecule type" value="Genomic_DNA"/>
</dbReference>
<dbReference type="PROSITE" id="PS50850">
    <property type="entry name" value="MFS"/>
    <property type="match status" value="1"/>
</dbReference>
<dbReference type="Gene3D" id="1.20.1250.20">
    <property type="entry name" value="MFS general substrate transporter like domains"/>
    <property type="match status" value="2"/>
</dbReference>
<evidence type="ECO:0000256" key="1">
    <source>
        <dbReference type="ARBA" id="ARBA00004651"/>
    </source>
</evidence>
<dbReference type="RefSeq" id="WP_218025500.1">
    <property type="nucleotide sequence ID" value="NZ_AP025739.1"/>
</dbReference>
<name>A0A402CQW9_9BACT</name>
<reference evidence="5 6" key="1">
    <citation type="journal article" date="2019" name="Int. J. Syst. Evol. Microbiol.">
        <title>Capsulimonas corticalis gen. nov., sp. nov., an aerobic capsulated bacterium, of a novel bacterial order, Capsulimonadales ord. nov., of the class Armatimonadia of the phylum Armatimonadetes.</title>
        <authorList>
            <person name="Li J."/>
            <person name="Kudo C."/>
            <person name="Tonouchi A."/>
        </authorList>
    </citation>
    <scope>NUCLEOTIDE SEQUENCE [LARGE SCALE GENOMIC DNA]</scope>
    <source>
        <strain evidence="5 6">AX-7</strain>
    </source>
</reference>
<gene>
    <name evidence="5" type="ORF">CCAX7_64990</name>
</gene>
<accession>A0A402CQW9</accession>
<dbReference type="CDD" id="cd17477">
    <property type="entry name" value="MFS_YcaD_like"/>
    <property type="match status" value="1"/>
</dbReference>
<keyword evidence="2" id="KW-0812">Transmembrane</keyword>
<dbReference type="Proteomes" id="UP000287394">
    <property type="component" value="Chromosome"/>
</dbReference>
<dbReference type="AlphaFoldDB" id="A0A402CQW9"/>
<sequence length="837" mass="90687">MLRLALLLMGTDFVRRRWRALSVFGAISLVLGVALFIDALDGVIYFPLRAFGFVMLLEAAVTLAIVPKGSRTMRALRYVKALLSVIVALLIIGRQHRFDMALAILFGVIFTLDGGLRIASAAVVRFHGWRMAVGAGVLELLFAIFLFEPLPTYYAGTAEYCIGVWLFLAGWSMLRLALRLRVIPAGASVAHLLNRGNDGLPPVYPFADSDTPAPLPLTVHVWTAAGTADKPLRQPVVDRYIAAVDAQGVVSTGHAALEAPPDLYISHYPAVEIEHDPDEFMRILRATDENNVEGLFQPSYPEEAAGWCESTRKIVFSEYDSVRLRAFWADYSRDNTYNLTYRNCSSTVVLALETALEGVAGKKWGRNWATFARVLLTPELWVAGEMSKRGETMAWTPGLALDFVRAMHTIVHPPNDIPTSLTQMLLERSEQVRRLRDRHNNPSAEPMETAETVDLELATPPNGRRLASSAAVIAVAAIFGLSYGLTSPLIASNLESRGGSALLIGLNAAMHALGVLLIAPFLPRLTARFGARALIVTALALSASVLTIFPHVSWIWLWFPMRLLLGIAAETLFVLSETWTNDLSDARSRGQMMAIYTAALSIGFAGGPAIVSLAGPGRIAYMIGAALAALAAIPILLPWVLPPARTQAEITQPWRYLQLAPIAIATTLLNAGVETAGLSFIALYAMHNGWTERSGLRLVSVLMFGAVLLQLPIGWLADKVNPRRLALALAILSTLGALLWPLTLSTAWIAYTMAFVWGGVFVGIYTVMLTIVGSRFRGGDLVGVYAIMSVAWGIGALVGPFLVGSAMSVSPKYGFPYAVALGCALFAGFMAVKRTET</sequence>
<keyword evidence="6" id="KW-1185">Reference proteome</keyword>
<proteinExistence type="predicted"/>
<dbReference type="InterPro" id="IPR011701">
    <property type="entry name" value="MFS"/>
</dbReference>
<dbReference type="InterPro" id="IPR036259">
    <property type="entry name" value="MFS_trans_sf"/>
</dbReference>
<evidence type="ECO:0000256" key="2">
    <source>
        <dbReference type="ARBA" id="ARBA00022692"/>
    </source>
</evidence>
<dbReference type="InterPro" id="IPR047200">
    <property type="entry name" value="MFS_YcaD-like"/>
</dbReference>
<dbReference type="GO" id="GO:0022857">
    <property type="term" value="F:transmembrane transporter activity"/>
    <property type="evidence" value="ECO:0007669"/>
    <property type="project" value="InterPro"/>
</dbReference>